<dbReference type="EMBL" id="BPLR01003703">
    <property type="protein sequence ID" value="GIX87674.1"/>
    <property type="molecule type" value="Genomic_DNA"/>
</dbReference>
<proteinExistence type="predicted"/>
<gene>
    <name evidence="1" type="ORF">CEXT_415031</name>
</gene>
<evidence type="ECO:0000313" key="2">
    <source>
        <dbReference type="Proteomes" id="UP001054945"/>
    </source>
</evidence>
<keyword evidence="2" id="KW-1185">Reference proteome</keyword>
<organism evidence="1 2">
    <name type="scientific">Caerostris extrusa</name>
    <name type="common">Bark spider</name>
    <name type="synonym">Caerostris bankana</name>
    <dbReference type="NCBI Taxonomy" id="172846"/>
    <lineage>
        <taxon>Eukaryota</taxon>
        <taxon>Metazoa</taxon>
        <taxon>Ecdysozoa</taxon>
        <taxon>Arthropoda</taxon>
        <taxon>Chelicerata</taxon>
        <taxon>Arachnida</taxon>
        <taxon>Araneae</taxon>
        <taxon>Araneomorphae</taxon>
        <taxon>Entelegynae</taxon>
        <taxon>Araneoidea</taxon>
        <taxon>Araneidae</taxon>
        <taxon>Caerostris</taxon>
    </lineage>
</organism>
<evidence type="ECO:0000313" key="1">
    <source>
        <dbReference type="EMBL" id="GIX87674.1"/>
    </source>
</evidence>
<reference evidence="1 2" key="1">
    <citation type="submission" date="2021-06" db="EMBL/GenBank/DDBJ databases">
        <title>Caerostris extrusa draft genome.</title>
        <authorList>
            <person name="Kono N."/>
            <person name="Arakawa K."/>
        </authorList>
    </citation>
    <scope>NUCLEOTIDE SEQUENCE [LARGE SCALE GENOMIC DNA]</scope>
</reference>
<sequence length="124" mass="14177">MWARCLGGALFSERGCGLQKNEIGIEERTSHIVSTTGYLETKLKRESEIAEKKKVFHTSDQQVGESTHQIQWRRHQLQREVIPHIINRPSIEIRRRAQKTAVVVKAPLPLIHRLSTGCGGDDLW</sequence>
<comment type="caution">
    <text evidence="1">The sequence shown here is derived from an EMBL/GenBank/DDBJ whole genome shotgun (WGS) entry which is preliminary data.</text>
</comment>
<name>A0AAV4NVL5_CAEEX</name>
<dbReference type="Proteomes" id="UP001054945">
    <property type="component" value="Unassembled WGS sequence"/>
</dbReference>
<protein>
    <submittedName>
        <fullName evidence="1">Uncharacterized protein</fullName>
    </submittedName>
</protein>
<dbReference type="AlphaFoldDB" id="A0AAV4NVL5"/>
<accession>A0AAV4NVL5</accession>